<gene>
    <name evidence="4" type="ORF">ACFSJG_15175</name>
</gene>
<organism evidence="4 5">
    <name type="scientific">Rhodococcus gannanensis</name>
    <dbReference type="NCBI Taxonomy" id="1960308"/>
    <lineage>
        <taxon>Bacteria</taxon>
        <taxon>Bacillati</taxon>
        <taxon>Actinomycetota</taxon>
        <taxon>Actinomycetes</taxon>
        <taxon>Mycobacteriales</taxon>
        <taxon>Nocardiaceae</taxon>
        <taxon>Rhodococcus</taxon>
    </lineage>
</organism>
<name>A0ABW4P4Z7_9NOCA</name>
<evidence type="ECO:0000259" key="2">
    <source>
        <dbReference type="Pfam" id="PF02470"/>
    </source>
</evidence>
<dbReference type="PANTHER" id="PTHR33371:SF17">
    <property type="entry name" value="MCE-FAMILY PROTEIN MCE1B"/>
    <property type="match status" value="1"/>
</dbReference>
<evidence type="ECO:0000256" key="1">
    <source>
        <dbReference type="SAM" id="Phobius"/>
    </source>
</evidence>
<keyword evidence="1" id="KW-0812">Transmembrane</keyword>
<dbReference type="PANTHER" id="PTHR33371">
    <property type="entry name" value="INTERMEMBRANE PHOSPHOLIPID TRANSPORT SYSTEM BINDING PROTEIN MLAD-RELATED"/>
    <property type="match status" value="1"/>
</dbReference>
<dbReference type="EMBL" id="JBHUFB010000012">
    <property type="protein sequence ID" value="MFD1813561.1"/>
    <property type="molecule type" value="Genomic_DNA"/>
</dbReference>
<dbReference type="NCBIfam" id="TIGR00996">
    <property type="entry name" value="Mtu_fam_mce"/>
    <property type="match status" value="1"/>
</dbReference>
<evidence type="ECO:0000313" key="5">
    <source>
        <dbReference type="Proteomes" id="UP001597286"/>
    </source>
</evidence>
<dbReference type="RefSeq" id="WP_378486070.1">
    <property type="nucleotide sequence ID" value="NZ_JBHUFB010000012.1"/>
</dbReference>
<evidence type="ECO:0000313" key="4">
    <source>
        <dbReference type="EMBL" id="MFD1813561.1"/>
    </source>
</evidence>
<comment type="caution">
    <text evidence="4">The sequence shown here is derived from an EMBL/GenBank/DDBJ whole genome shotgun (WGS) entry which is preliminary data.</text>
</comment>
<dbReference type="InterPro" id="IPR052336">
    <property type="entry name" value="MlaD_Phospholipid_Transporter"/>
</dbReference>
<sequence>MTRYSIPIKFGVFAAVMVVIFAGLVVVFSKATFASTTTYHAVFTSSSGMQSGSSVRIAGAPVGSVTAVDRGRDNLAHVTFDLQSKYPLTTGTRALIRYENLVGDRYLELTDGPGMSDALQGGDTIPLDRTEPALDLDLLLGGVKPLLRGLEPDHVNSLSEALVQVFQGQGDALVTLLGSTGSLTTELAAREDVIGEVVDNLNEVLGTLDGKREQFSATVDGLQRLVSGLAADRDPIGDALPRIADATGGLADLLQVARPDIRAAIDRTGALAANLDAGSESIEATLTGLPDIYRRLARTGSYGSFFQFYICSASLRFTAPDNQTMKVKMPGSSTEGRCAP</sequence>
<evidence type="ECO:0000259" key="3">
    <source>
        <dbReference type="Pfam" id="PF11887"/>
    </source>
</evidence>
<dbReference type="InterPro" id="IPR003399">
    <property type="entry name" value="Mce/MlaD"/>
</dbReference>
<dbReference type="Pfam" id="PF11887">
    <property type="entry name" value="Mce4_CUP1"/>
    <property type="match status" value="1"/>
</dbReference>
<dbReference type="Pfam" id="PF02470">
    <property type="entry name" value="MlaD"/>
    <property type="match status" value="1"/>
</dbReference>
<feature type="domain" description="Mce/MlaD" evidence="2">
    <location>
        <begin position="36"/>
        <end position="112"/>
    </location>
</feature>
<keyword evidence="1" id="KW-0472">Membrane</keyword>
<accession>A0ABW4P4Z7</accession>
<dbReference type="Proteomes" id="UP001597286">
    <property type="component" value="Unassembled WGS sequence"/>
</dbReference>
<reference evidence="5" key="1">
    <citation type="journal article" date="2019" name="Int. J. Syst. Evol. Microbiol.">
        <title>The Global Catalogue of Microorganisms (GCM) 10K type strain sequencing project: providing services to taxonomists for standard genome sequencing and annotation.</title>
        <authorList>
            <consortium name="The Broad Institute Genomics Platform"/>
            <consortium name="The Broad Institute Genome Sequencing Center for Infectious Disease"/>
            <person name="Wu L."/>
            <person name="Ma J."/>
        </authorList>
    </citation>
    <scope>NUCLEOTIDE SEQUENCE [LARGE SCALE GENOMIC DNA]</scope>
    <source>
        <strain evidence="5">DT72</strain>
    </source>
</reference>
<dbReference type="InterPro" id="IPR005693">
    <property type="entry name" value="Mce"/>
</dbReference>
<keyword evidence="5" id="KW-1185">Reference proteome</keyword>
<feature type="transmembrane region" description="Helical" evidence="1">
    <location>
        <begin position="12"/>
        <end position="33"/>
    </location>
</feature>
<protein>
    <submittedName>
        <fullName evidence="4">MCE family protein</fullName>
    </submittedName>
</protein>
<feature type="domain" description="Mammalian cell entry C-terminal" evidence="3">
    <location>
        <begin position="118"/>
        <end position="323"/>
    </location>
</feature>
<dbReference type="InterPro" id="IPR024516">
    <property type="entry name" value="Mce_C"/>
</dbReference>
<proteinExistence type="predicted"/>
<keyword evidence="1" id="KW-1133">Transmembrane helix</keyword>